<sequence>MASAKFNSLPALRKQNLLVEFAGLKQSCPEGIFVSLTPGDPALWTGVVFVRDGAPAPGGFSLRHGFPDWFGRRSSSSRSRADSSREQQAQTTTPPRNPPKSSSGGTTPGSRASAATTGNSPGFADTAKTDISTFEVLRYIRSTFDDEAVLDAIPLEAAGNPGAWHAWRTHRHDSGKGFLGNDINNEPAAAAACSAAARRRRRGPAAGPRQGRRACSRRRRRRHPKARGVELGGRGEARVKKGVDASVSEAVLYGGTGAVAGDDVVSLLRR</sequence>
<keyword evidence="3" id="KW-1185">Reference proteome</keyword>
<dbReference type="RefSeq" id="XP_066667052.1">
    <property type="nucleotide sequence ID" value="XM_066811710.1"/>
</dbReference>
<gene>
    <name evidence="2" type="ORF">PG997_007395</name>
</gene>
<name>A0ABR1W7W7_9PEZI</name>
<dbReference type="GeneID" id="92044770"/>
<evidence type="ECO:0000256" key="1">
    <source>
        <dbReference type="SAM" id="MobiDB-lite"/>
    </source>
</evidence>
<comment type="caution">
    <text evidence="2">The sequence shown here is derived from an EMBL/GenBank/DDBJ whole genome shotgun (WGS) entry which is preliminary data.</text>
</comment>
<proteinExistence type="predicted"/>
<feature type="compositionally biased region" description="Low complexity" evidence="1">
    <location>
        <begin position="101"/>
        <end position="118"/>
    </location>
</feature>
<protein>
    <submittedName>
        <fullName evidence="2">UBC-like protein</fullName>
    </submittedName>
</protein>
<evidence type="ECO:0000313" key="3">
    <source>
        <dbReference type="Proteomes" id="UP001433268"/>
    </source>
</evidence>
<dbReference type="Proteomes" id="UP001433268">
    <property type="component" value="Unassembled WGS sequence"/>
</dbReference>
<feature type="region of interest" description="Disordered" evidence="1">
    <location>
        <begin position="72"/>
        <end position="126"/>
    </location>
</feature>
<reference evidence="2 3" key="1">
    <citation type="submission" date="2023-01" db="EMBL/GenBank/DDBJ databases">
        <title>Analysis of 21 Apiospora genomes using comparative genomics revels a genus with tremendous synthesis potential of carbohydrate active enzymes and secondary metabolites.</title>
        <authorList>
            <person name="Sorensen T."/>
        </authorList>
    </citation>
    <scope>NUCLEOTIDE SEQUENCE [LARGE SCALE GENOMIC DNA]</scope>
    <source>
        <strain evidence="2 3">CBS 114990</strain>
    </source>
</reference>
<accession>A0ABR1W7W7</accession>
<feature type="region of interest" description="Disordered" evidence="1">
    <location>
        <begin position="198"/>
        <end position="238"/>
    </location>
</feature>
<evidence type="ECO:0000313" key="2">
    <source>
        <dbReference type="EMBL" id="KAK8079577.1"/>
    </source>
</evidence>
<dbReference type="EMBL" id="JAQQWN010000006">
    <property type="protein sequence ID" value="KAK8079577.1"/>
    <property type="molecule type" value="Genomic_DNA"/>
</dbReference>
<feature type="compositionally biased region" description="Basic residues" evidence="1">
    <location>
        <begin position="210"/>
        <end position="226"/>
    </location>
</feature>
<organism evidence="2 3">
    <name type="scientific">Apiospora hydei</name>
    <dbReference type="NCBI Taxonomy" id="1337664"/>
    <lineage>
        <taxon>Eukaryota</taxon>
        <taxon>Fungi</taxon>
        <taxon>Dikarya</taxon>
        <taxon>Ascomycota</taxon>
        <taxon>Pezizomycotina</taxon>
        <taxon>Sordariomycetes</taxon>
        <taxon>Xylariomycetidae</taxon>
        <taxon>Amphisphaeriales</taxon>
        <taxon>Apiosporaceae</taxon>
        <taxon>Apiospora</taxon>
    </lineage>
</organism>